<keyword evidence="2" id="KW-0328">Glycosyltransferase</keyword>
<dbReference type="SUPFAM" id="SSF56784">
    <property type="entry name" value="HAD-like"/>
    <property type="match status" value="1"/>
</dbReference>
<proteinExistence type="predicted"/>
<evidence type="ECO:0000313" key="3">
    <source>
        <dbReference type="Proteomes" id="UP001252613"/>
    </source>
</evidence>
<reference evidence="2" key="1">
    <citation type="submission" date="2023-07" db="EMBL/GenBank/DDBJ databases">
        <title>Sorghum-associated microbial communities from plants grown in Nebraska, USA.</title>
        <authorList>
            <person name="Schachtman D."/>
        </authorList>
    </citation>
    <scope>NUCLEOTIDE SEQUENCE</scope>
    <source>
        <strain evidence="2">3432</strain>
    </source>
</reference>
<dbReference type="InterPro" id="IPR000836">
    <property type="entry name" value="PRTase_dom"/>
</dbReference>
<dbReference type="AlphaFoldDB" id="A0AAW8MDQ8"/>
<sequence>MNKPVLPVTYEQMDRWVASIQPTLLEEAFSSIIGILRGGAPLALMVSHATGVEPAFLRYYRADRSVTWDSSVPLPPPGSKVLLCEDIAGTGHTLKDCVTFLQQRGLNVRIFTVGFDDLSGIRPDYGLDGRGYFLQFPWERQAVTRAYRDRWNDTGGGRTGRMAHDHDYDVYAIDLDGILLPDIPLQRYAADLSAALDERDRLEPFKQLPPLGRVKAIITGRPEMDRVRTQAWLSQHGHDGTPLIMRDTRSCNDNPEQVALYKARACVQLGCTHFVESDPTQAILIAQQAPLLRVIWWDAGCGRGRLIGAADWKHGAPGAPGSLLNVQRKP</sequence>
<dbReference type="EMBL" id="JAVDVC010000006">
    <property type="protein sequence ID" value="MDR6959546.1"/>
    <property type="molecule type" value="Genomic_DNA"/>
</dbReference>
<name>A0AAW8MDQ8_9PSED</name>
<dbReference type="Proteomes" id="UP001252613">
    <property type="component" value="Unassembled WGS sequence"/>
</dbReference>
<organism evidence="2 3">
    <name type="scientific">Pseudomonas brassicacearum</name>
    <dbReference type="NCBI Taxonomy" id="930166"/>
    <lineage>
        <taxon>Bacteria</taxon>
        <taxon>Pseudomonadati</taxon>
        <taxon>Pseudomonadota</taxon>
        <taxon>Gammaproteobacteria</taxon>
        <taxon>Pseudomonadales</taxon>
        <taxon>Pseudomonadaceae</taxon>
        <taxon>Pseudomonas</taxon>
    </lineage>
</organism>
<evidence type="ECO:0000259" key="1">
    <source>
        <dbReference type="Pfam" id="PF00156"/>
    </source>
</evidence>
<accession>A0AAW8MDQ8</accession>
<dbReference type="GO" id="GO:0016757">
    <property type="term" value="F:glycosyltransferase activity"/>
    <property type="evidence" value="ECO:0007669"/>
    <property type="project" value="UniProtKB-KW"/>
</dbReference>
<comment type="caution">
    <text evidence="2">The sequence shown here is derived from an EMBL/GenBank/DDBJ whole genome shotgun (WGS) entry which is preliminary data.</text>
</comment>
<gene>
    <name evidence="2" type="ORF">J2W43_003543</name>
</gene>
<dbReference type="Pfam" id="PF00156">
    <property type="entry name" value="Pribosyltran"/>
    <property type="match status" value="1"/>
</dbReference>
<keyword evidence="2" id="KW-0808">Transferase</keyword>
<feature type="domain" description="Phosphoribosyltransferase" evidence="1">
    <location>
        <begin position="29"/>
        <end position="131"/>
    </location>
</feature>
<dbReference type="Gene3D" id="3.40.50.2020">
    <property type="match status" value="1"/>
</dbReference>
<dbReference type="InterPro" id="IPR029057">
    <property type="entry name" value="PRTase-like"/>
</dbReference>
<dbReference type="CDD" id="cd06223">
    <property type="entry name" value="PRTases_typeI"/>
    <property type="match status" value="1"/>
</dbReference>
<evidence type="ECO:0000313" key="2">
    <source>
        <dbReference type="EMBL" id="MDR6959546.1"/>
    </source>
</evidence>
<protein>
    <submittedName>
        <fullName evidence="2">Hypoxanthine phosphoribosyltransferase</fullName>
    </submittedName>
</protein>
<dbReference type="RefSeq" id="WP_310362923.1">
    <property type="nucleotide sequence ID" value="NZ_JAVDVC010000006.1"/>
</dbReference>
<dbReference type="InterPro" id="IPR036412">
    <property type="entry name" value="HAD-like_sf"/>
</dbReference>
<dbReference type="SUPFAM" id="SSF53271">
    <property type="entry name" value="PRTase-like"/>
    <property type="match status" value="1"/>
</dbReference>